<sequence>MAADVLSAAGAAHDPSDAAATVEAYAAEIAATGADHAVRSNLTLLTAALHKVGGHPALATRRRAARAVSPAHDDLVAVFTELGMTTLTEQQRLQLAQDLIGTVTGRTDSPRERARATGRESILDSFEHLDSMDISHILAPTSAPTRSVAQKRRKAGDLIGLPVGTRPDYRYPAFQLDRTQHRIHPLVRHANKHLDVDHDPYGAASWWLTPTDILDGRTPLEDLEAGDLTEMAIDNVLDTARRGM</sequence>
<dbReference type="Proteomes" id="UP001501183">
    <property type="component" value="Unassembled WGS sequence"/>
</dbReference>
<evidence type="ECO:0000313" key="2">
    <source>
        <dbReference type="Proteomes" id="UP001501183"/>
    </source>
</evidence>
<organism evidence="1 2">
    <name type="scientific">Rhodococcus olei</name>
    <dbReference type="NCBI Taxonomy" id="2161675"/>
    <lineage>
        <taxon>Bacteria</taxon>
        <taxon>Bacillati</taxon>
        <taxon>Actinomycetota</taxon>
        <taxon>Actinomycetes</taxon>
        <taxon>Mycobacteriales</taxon>
        <taxon>Nocardiaceae</taxon>
        <taxon>Rhodococcus</taxon>
    </lineage>
</organism>
<accession>A0ABP8NXV5</accession>
<evidence type="ECO:0000313" key="1">
    <source>
        <dbReference type="EMBL" id="GAA4474294.1"/>
    </source>
</evidence>
<gene>
    <name evidence="1" type="ORF">GCM10023094_09640</name>
</gene>
<name>A0ABP8NXV5_9NOCA</name>
<comment type="caution">
    <text evidence="1">The sequence shown here is derived from an EMBL/GenBank/DDBJ whole genome shotgun (WGS) entry which is preliminary data.</text>
</comment>
<dbReference type="RefSeq" id="WP_345342622.1">
    <property type="nucleotide sequence ID" value="NZ_BAABFB010000023.1"/>
</dbReference>
<keyword evidence="2" id="KW-1185">Reference proteome</keyword>
<dbReference type="EMBL" id="BAABFB010000023">
    <property type="protein sequence ID" value="GAA4474294.1"/>
    <property type="molecule type" value="Genomic_DNA"/>
</dbReference>
<evidence type="ECO:0008006" key="3">
    <source>
        <dbReference type="Google" id="ProtNLM"/>
    </source>
</evidence>
<reference evidence="2" key="1">
    <citation type="journal article" date="2019" name="Int. J. Syst. Evol. Microbiol.">
        <title>The Global Catalogue of Microorganisms (GCM) 10K type strain sequencing project: providing services to taxonomists for standard genome sequencing and annotation.</title>
        <authorList>
            <consortium name="The Broad Institute Genomics Platform"/>
            <consortium name="The Broad Institute Genome Sequencing Center for Infectious Disease"/>
            <person name="Wu L."/>
            <person name="Ma J."/>
        </authorList>
    </citation>
    <scope>NUCLEOTIDE SEQUENCE [LARGE SCALE GENOMIC DNA]</scope>
    <source>
        <strain evidence="2">JCM 32206</strain>
    </source>
</reference>
<proteinExistence type="predicted"/>
<protein>
    <recommendedName>
        <fullName evidence="3">Antitoxin Xre/MbcA/ParS-like toxin-binding domain-containing protein</fullName>
    </recommendedName>
</protein>